<feature type="compositionally biased region" description="Basic residues" evidence="1">
    <location>
        <begin position="21"/>
        <end position="30"/>
    </location>
</feature>
<keyword evidence="3" id="KW-1185">Reference proteome</keyword>
<organism evidence="2 3">
    <name type="scientific">Mugilogobius chulae</name>
    <name type="common">yellowstripe goby</name>
    <dbReference type="NCBI Taxonomy" id="88201"/>
    <lineage>
        <taxon>Eukaryota</taxon>
        <taxon>Metazoa</taxon>
        <taxon>Chordata</taxon>
        <taxon>Craniata</taxon>
        <taxon>Vertebrata</taxon>
        <taxon>Euteleostomi</taxon>
        <taxon>Actinopterygii</taxon>
        <taxon>Neopterygii</taxon>
        <taxon>Teleostei</taxon>
        <taxon>Neoteleostei</taxon>
        <taxon>Acanthomorphata</taxon>
        <taxon>Gobiaria</taxon>
        <taxon>Gobiiformes</taxon>
        <taxon>Gobioidei</taxon>
        <taxon>Gobiidae</taxon>
        <taxon>Gobionellinae</taxon>
        <taxon>Mugilogobius</taxon>
    </lineage>
</organism>
<proteinExistence type="predicted"/>
<feature type="region of interest" description="Disordered" evidence="1">
    <location>
        <begin position="1"/>
        <end position="58"/>
    </location>
</feature>
<evidence type="ECO:0000313" key="2">
    <source>
        <dbReference type="EMBL" id="KAK7879991.1"/>
    </source>
</evidence>
<evidence type="ECO:0000256" key="1">
    <source>
        <dbReference type="SAM" id="MobiDB-lite"/>
    </source>
</evidence>
<sequence length="136" mass="16216">MRERRGDREGEEEKRQIERERKKKRGRGRVKQRERDKKNREREREKWEDRRRDPGRRFKLRHNAMMGTKGVLANRESRDVSRWGRVTFGPVASVVEEREREREARPIQLQQANVSTVEEAEPAAASSMMCFTAHSA</sequence>
<dbReference type="EMBL" id="JBBPFD010000162">
    <property type="protein sequence ID" value="KAK7879991.1"/>
    <property type="molecule type" value="Genomic_DNA"/>
</dbReference>
<feature type="compositionally biased region" description="Basic and acidic residues" evidence="1">
    <location>
        <begin position="31"/>
        <end position="56"/>
    </location>
</feature>
<protein>
    <submittedName>
        <fullName evidence="2">Uncharacterized protein</fullName>
    </submittedName>
</protein>
<accession>A0AAW0MLH9</accession>
<evidence type="ECO:0000313" key="3">
    <source>
        <dbReference type="Proteomes" id="UP001460270"/>
    </source>
</evidence>
<comment type="caution">
    <text evidence="2">The sequence shown here is derived from an EMBL/GenBank/DDBJ whole genome shotgun (WGS) entry which is preliminary data.</text>
</comment>
<reference evidence="3" key="1">
    <citation type="submission" date="2024-04" db="EMBL/GenBank/DDBJ databases">
        <title>Salinicola lusitanus LLJ914,a marine bacterium isolated from the Okinawa Trough.</title>
        <authorList>
            <person name="Li J."/>
        </authorList>
    </citation>
    <scope>NUCLEOTIDE SEQUENCE [LARGE SCALE GENOMIC DNA]</scope>
</reference>
<dbReference type="AlphaFoldDB" id="A0AAW0MLH9"/>
<feature type="compositionally biased region" description="Basic and acidic residues" evidence="1">
    <location>
        <begin position="1"/>
        <end position="20"/>
    </location>
</feature>
<name>A0AAW0MLH9_9GOBI</name>
<gene>
    <name evidence="2" type="ORF">WMY93_033338</name>
</gene>
<dbReference type="Proteomes" id="UP001460270">
    <property type="component" value="Unassembled WGS sequence"/>
</dbReference>